<dbReference type="PANTHER" id="PTHR42749">
    <property type="entry name" value="CELL SHAPE-DETERMINING PROTEIN MREB"/>
    <property type="match status" value="1"/>
</dbReference>
<comment type="similarity">
    <text evidence="5 6">Belongs to the FtsA/MreB family.</text>
</comment>
<comment type="subunit">
    <text evidence="6">Forms polymers.</text>
</comment>
<keyword evidence="4 6" id="KW-0133">Cell shape</keyword>
<sequence length="340" mass="36445">MSLFKQNIAIDLGTATVLVSVGEKGVVIKEPSIVAVKEGTSEVIAIGEEARLMMGRTPFDITTVRPVQNGVISSYTITRKMIAYYLNKAVTNPIARKFKPDVLVCIPSNTTNVEKRAVYQAAISAGAGRVFLVEEPLAAAVGAGLDISRPTGNMIIDVGGGTTDIAVISYEGIVNSKSVRIAGDTFDDTIKSYLKKKHNLMIGDSTAEEIKIEVGCLYHGAKKSSIEIRGSDLITGLPSERVVTSEEILEPLIDTAVPILDGIHAVLEETPPELAADIYCKGIIMTGGGAQISGFDELIRKSTGVDVMLAENPQYCVVQGSIQILNDMDNDKKRKYAITR</sequence>
<feature type="binding site" evidence="6">
    <location>
        <begin position="160"/>
        <end position="162"/>
    </location>
    <ligand>
        <name>ATP</name>
        <dbReference type="ChEBI" id="CHEBI:30616"/>
    </ligand>
</feature>
<evidence type="ECO:0000313" key="8">
    <source>
        <dbReference type="Proteomes" id="UP000824089"/>
    </source>
</evidence>
<dbReference type="InterPro" id="IPR004753">
    <property type="entry name" value="MreB"/>
</dbReference>
<dbReference type="CDD" id="cd10225">
    <property type="entry name" value="ASKHA_NBD_MreB-like"/>
    <property type="match status" value="1"/>
</dbReference>
<accession>A0A9D1LA82</accession>
<comment type="subcellular location">
    <subcellularLocation>
        <location evidence="6">Cytoplasm</location>
    </subcellularLocation>
    <text evidence="6">Membrane-associated.</text>
</comment>
<keyword evidence="3 6" id="KW-0067">ATP-binding</keyword>
<feature type="binding site" evidence="6">
    <location>
        <begin position="208"/>
        <end position="211"/>
    </location>
    <ligand>
        <name>ATP</name>
        <dbReference type="ChEBI" id="CHEBI:30616"/>
    </ligand>
</feature>
<dbReference type="AlphaFoldDB" id="A0A9D1LA82"/>
<keyword evidence="2 6" id="KW-0547">Nucleotide-binding</keyword>
<proteinExistence type="inferred from homology"/>
<name>A0A9D1LA82_9CLOT</name>
<dbReference type="NCBIfam" id="TIGR00904">
    <property type="entry name" value="mreB"/>
    <property type="match status" value="1"/>
</dbReference>
<evidence type="ECO:0000313" key="7">
    <source>
        <dbReference type="EMBL" id="HIU28958.1"/>
    </source>
</evidence>
<dbReference type="PANTHER" id="PTHR42749:SF4">
    <property type="entry name" value="CELL SHAPE-DETERMINING PROTEIN MBL"/>
    <property type="match status" value="1"/>
</dbReference>
<dbReference type="EMBL" id="DVMM01000030">
    <property type="protein sequence ID" value="HIU28958.1"/>
    <property type="molecule type" value="Genomic_DNA"/>
</dbReference>
<dbReference type="InterPro" id="IPR043129">
    <property type="entry name" value="ATPase_NBD"/>
</dbReference>
<dbReference type="GO" id="GO:0008360">
    <property type="term" value="P:regulation of cell shape"/>
    <property type="evidence" value="ECO:0007669"/>
    <property type="project" value="UniProtKB-UniRule"/>
</dbReference>
<comment type="caution">
    <text evidence="6">Lacks conserved residue(s) required for the propagation of feature annotation.</text>
</comment>
<organism evidence="7 8">
    <name type="scientific">Candidatus Egerieisoma faecipullorum</name>
    <dbReference type="NCBI Taxonomy" id="2840963"/>
    <lineage>
        <taxon>Bacteria</taxon>
        <taxon>Bacillati</taxon>
        <taxon>Bacillota</taxon>
        <taxon>Clostridia</taxon>
        <taxon>Eubacteriales</taxon>
        <taxon>Clostridiaceae</taxon>
        <taxon>Clostridiaceae incertae sedis</taxon>
        <taxon>Candidatus Egerieisoma</taxon>
    </lineage>
</organism>
<reference evidence="7" key="2">
    <citation type="journal article" date="2021" name="PeerJ">
        <title>Extensive microbial diversity within the chicken gut microbiome revealed by metagenomics and culture.</title>
        <authorList>
            <person name="Gilroy R."/>
            <person name="Ravi A."/>
            <person name="Getino M."/>
            <person name="Pursley I."/>
            <person name="Horton D.L."/>
            <person name="Alikhan N.F."/>
            <person name="Baker D."/>
            <person name="Gharbi K."/>
            <person name="Hall N."/>
            <person name="Watson M."/>
            <person name="Adriaenssens E.M."/>
            <person name="Foster-Nyarko E."/>
            <person name="Jarju S."/>
            <person name="Secka A."/>
            <person name="Antonio M."/>
            <person name="Oren A."/>
            <person name="Chaudhuri R.R."/>
            <person name="La Ragione R."/>
            <person name="Hildebrand F."/>
            <person name="Pallen M.J."/>
        </authorList>
    </citation>
    <scope>NUCLEOTIDE SEQUENCE</scope>
    <source>
        <strain evidence="7">CHK195-4489</strain>
    </source>
</reference>
<evidence type="ECO:0000256" key="3">
    <source>
        <dbReference type="ARBA" id="ARBA00022840"/>
    </source>
</evidence>
<dbReference type="PRINTS" id="PR01652">
    <property type="entry name" value="SHAPEPROTEIN"/>
</dbReference>
<dbReference type="Proteomes" id="UP000824089">
    <property type="component" value="Unassembled WGS sequence"/>
</dbReference>
<dbReference type="Gene3D" id="3.30.420.40">
    <property type="match status" value="3"/>
</dbReference>
<dbReference type="GO" id="GO:0000902">
    <property type="term" value="P:cell morphogenesis"/>
    <property type="evidence" value="ECO:0007669"/>
    <property type="project" value="InterPro"/>
</dbReference>
<protein>
    <recommendedName>
        <fullName evidence="6">Cell shape-determining protein MreB</fullName>
    </recommendedName>
</protein>
<dbReference type="HAMAP" id="MF_02207">
    <property type="entry name" value="MreB"/>
    <property type="match status" value="1"/>
</dbReference>
<evidence type="ECO:0000256" key="1">
    <source>
        <dbReference type="ARBA" id="ARBA00022490"/>
    </source>
</evidence>
<evidence type="ECO:0000256" key="5">
    <source>
        <dbReference type="ARBA" id="ARBA00023458"/>
    </source>
</evidence>
<evidence type="ECO:0000256" key="6">
    <source>
        <dbReference type="HAMAP-Rule" id="MF_02207"/>
    </source>
</evidence>
<dbReference type="GO" id="GO:0005737">
    <property type="term" value="C:cytoplasm"/>
    <property type="evidence" value="ECO:0007669"/>
    <property type="project" value="UniProtKB-SubCell"/>
</dbReference>
<evidence type="ECO:0000256" key="4">
    <source>
        <dbReference type="ARBA" id="ARBA00022960"/>
    </source>
</evidence>
<dbReference type="InterPro" id="IPR056546">
    <property type="entry name" value="MreB_MamK-like"/>
</dbReference>
<comment type="caution">
    <text evidence="7">The sequence shown here is derived from an EMBL/GenBank/DDBJ whole genome shotgun (WGS) entry which is preliminary data.</text>
</comment>
<gene>
    <name evidence="6" type="primary">mreB</name>
    <name evidence="7" type="ORF">IAD50_01525</name>
</gene>
<dbReference type="Pfam" id="PF06723">
    <property type="entry name" value="MreB_Mbl"/>
    <property type="match status" value="1"/>
</dbReference>
<dbReference type="SUPFAM" id="SSF53067">
    <property type="entry name" value="Actin-like ATPase domain"/>
    <property type="match status" value="2"/>
</dbReference>
<keyword evidence="1 6" id="KW-0963">Cytoplasm</keyword>
<dbReference type="GO" id="GO:0005524">
    <property type="term" value="F:ATP binding"/>
    <property type="evidence" value="ECO:0007669"/>
    <property type="project" value="UniProtKB-KW"/>
</dbReference>
<reference evidence="7" key="1">
    <citation type="submission" date="2020-10" db="EMBL/GenBank/DDBJ databases">
        <authorList>
            <person name="Gilroy R."/>
        </authorList>
    </citation>
    <scope>NUCLEOTIDE SEQUENCE</scope>
    <source>
        <strain evidence="7">CHK195-4489</strain>
    </source>
</reference>
<dbReference type="NCBIfam" id="NF010539">
    <property type="entry name" value="PRK13927.1"/>
    <property type="match status" value="1"/>
</dbReference>
<evidence type="ECO:0000256" key="2">
    <source>
        <dbReference type="ARBA" id="ARBA00022741"/>
    </source>
</evidence>
<comment type="function">
    <text evidence="6">Forms membrane-associated dynamic filaments that are essential for cell shape determination. Acts by regulating cell wall synthesis and cell elongation, and thus cell shape. A feedback loop between cell geometry and MreB localization may maintain elongated cell shape by targeting cell wall growth to regions of negative cell wall curvature.</text>
</comment>